<dbReference type="EMBL" id="JBICBT010000222">
    <property type="protein sequence ID" value="KAL3120134.1"/>
    <property type="molecule type" value="Genomic_DNA"/>
</dbReference>
<sequence>MKRLAAVAEEETDRQTGEDGLALWWRERVKDEGGKRMCGVVLWRDGHYSNCTIMVRQLRYFAKFEISLFCVFAANIVPVMPTNGTTPPPKITTQMPTTPMPMTTTSVAKSCKFFGESKQNGQYWTHRGQFNVTCLRGIIKVLNCVTERGVRLALGTKGFLEDGVRYSCQLNVAMDRARQRETVLRQNTSIAAEHPVHDCDQQRQQNGAAGAGANARGGEFVRDGFVVDCASGDILGCLDISGDLVKSDHFYVLSAWRLRRCEVYARGRGPFVLRCGDDGIHVYKCIVEGRHIHTGTAWIDKDNVLNVCK</sequence>
<protein>
    <submittedName>
        <fullName evidence="1">Uncharacterized protein</fullName>
    </submittedName>
</protein>
<organism evidence="1 2">
    <name type="scientific">Heterodera trifolii</name>
    <dbReference type="NCBI Taxonomy" id="157864"/>
    <lineage>
        <taxon>Eukaryota</taxon>
        <taxon>Metazoa</taxon>
        <taxon>Ecdysozoa</taxon>
        <taxon>Nematoda</taxon>
        <taxon>Chromadorea</taxon>
        <taxon>Rhabditida</taxon>
        <taxon>Tylenchina</taxon>
        <taxon>Tylenchomorpha</taxon>
        <taxon>Tylenchoidea</taxon>
        <taxon>Heteroderidae</taxon>
        <taxon>Heteroderinae</taxon>
        <taxon>Heterodera</taxon>
    </lineage>
</organism>
<keyword evidence="2" id="KW-1185">Reference proteome</keyword>
<accession>A0ABD2LY45</accession>
<evidence type="ECO:0000313" key="1">
    <source>
        <dbReference type="EMBL" id="KAL3120134.1"/>
    </source>
</evidence>
<comment type="caution">
    <text evidence="1">The sequence shown here is derived from an EMBL/GenBank/DDBJ whole genome shotgun (WGS) entry which is preliminary data.</text>
</comment>
<gene>
    <name evidence="1" type="ORF">niasHT_006100</name>
</gene>
<name>A0ABD2LY45_9BILA</name>
<proteinExistence type="predicted"/>
<reference evidence="1 2" key="1">
    <citation type="submission" date="2024-10" db="EMBL/GenBank/DDBJ databases">
        <authorList>
            <person name="Kim D."/>
        </authorList>
    </citation>
    <scope>NUCLEOTIDE SEQUENCE [LARGE SCALE GENOMIC DNA]</scope>
    <source>
        <strain evidence="1">BH-2024</strain>
    </source>
</reference>
<dbReference type="AlphaFoldDB" id="A0ABD2LY45"/>
<evidence type="ECO:0000313" key="2">
    <source>
        <dbReference type="Proteomes" id="UP001620626"/>
    </source>
</evidence>
<dbReference type="Proteomes" id="UP001620626">
    <property type="component" value="Unassembled WGS sequence"/>
</dbReference>